<name>W9SWF4_9ROSA</name>
<dbReference type="CDD" id="cd11660">
    <property type="entry name" value="SANT_TRF"/>
    <property type="match status" value="1"/>
</dbReference>
<dbReference type="InterPro" id="IPR001005">
    <property type="entry name" value="SANT/Myb"/>
</dbReference>
<dbReference type="eggNOG" id="ENOG502QR9W">
    <property type="taxonomic scope" value="Eukaryota"/>
</dbReference>
<gene>
    <name evidence="7" type="ORF">L484_021272</name>
</gene>
<reference evidence="8" key="1">
    <citation type="submission" date="2013-01" db="EMBL/GenBank/DDBJ databases">
        <title>Draft Genome Sequence of a Mulberry Tree, Morus notabilis C.K. Schneid.</title>
        <authorList>
            <person name="He N."/>
            <person name="Zhao S."/>
        </authorList>
    </citation>
    <scope>NUCLEOTIDE SEQUENCE</scope>
</reference>
<dbReference type="Gene3D" id="1.10.246.220">
    <property type="match status" value="1"/>
</dbReference>
<dbReference type="PANTHER" id="PTHR21717:SF83">
    <property type="match status" value="1"/>
</dbReference>
<keyword evidence="8" id="KW-1185">Reference proteome</keyword>
<evidence type="ECO:0000313" key="7">
    <source>
        <dbReference type="EMBL" id="EXC30972.1"/>
    </source>
</evidence>
<feature type="region of interest" description="Disordered" evidence="4">
    <location>
        <begin position="84"/>
        <end position="103"/>
    </location>
</feature>
<dbReference type="InterPro" id="IPR031105">
    <property type="entry name" value="TRP_plant"/>
</dbReference>
<dbReference type="PROSITE" id="PS50090">
    <property type="entry name" value="MYB_LIKE"/>
    <property type="match status" value="1"/>
</dbReference>
<evidence type="ECO:0000256" key="2">
    <source>
        <dbReference type="ARBA" id="ARBA00023125"/>
    </source>
</evidence>
<evidence type="ECO:0000259" key="6">
    <source>
        <dbReference type="PROSITE" id="PS51294"/>
    </source>
</evidence>
<dbReference type="PANTHER" id="PTHR21717">
    <property type="entry name" value="TELOMERIC REPEAT BINDING PROTEIN"/>
    <property type="match status" value="1"/>
</dbReference>
<dbReference type="SMART" id="SM00717">
    <property type="entry name" value="SANT"/>
    <property type="match status" value="1"/>
</dbReference>
<dbReference type="STRING" id="981085.W9SWF4"/>
<protein>
    <submittedName>
        <fullName evidence="7">Telomere repeat-binding protein 5</fullName>
    </submittedName>
</protein>
<dbReference type="Pfam" id="PF23603">
    <property type="entry name" value="Ubiquitin_TPR1"/>
    <property type="match status" value="1"/>
</dbReference>
<evidence type="ECO:0000256" key="1">
    <source>
        <dbReference type="ARBA" id="ARBA00004123"/>
    </source>
</evidence>
<evidence type="ECO:0000313" key="8">
    <source>
        <dbReference type="Proteomes" id="UP000030645"/>
    </source>
</evidence>
<proteinExistence type="predicted"/>
<dbReference type="Proteomes" id="UP000030645">
    <property type="component" value="Unassembled WGS sequence"/>
</dbReference>
<dbReference type="Pfam" id="PF00249">
    <property type="entry name" value="Myb_DNA-binding"/>
    <property type="match status" value="1"/>
</dbReference>
<dbReference type="PROSITE" id="PS51294">
    <property type="entry name" value="HTH_MYB"/>
    <property type="match status" value="1"/>
</dbReference>
<accession>W9SWF4</accession>
<dbReference type="SUPFAM" id="SSF54236">
    <property type="entry name" value="Ubiquitin-like"/>
    <property type="match status" value="1"/>
</dbReference>
<dbReference type="InterPro" id="IPR009057">
    <property type="entry name" value="Homeodomain-like_sf"/>
</dbReference>
<dbReference type="SUPFAM" id="SSF46689">
    <property type="entry name" value="Homeodomain-like"/>
    <property type="match status" value="1"/>
</dbReference>
<dbReference type="GO" id="GO:0042162">
    <property type="term" value="F:telomeric DNA binding"/>
    <property type="evidence" value="ECO:0007669"/>
    <property type="project" value="UniProtKB-ARBA"/>
</dbReference>
<keyword evidence="3" id="KW-0539">Nucleus</keyword>
<dbReference type="GO" id="GO:0005634">
    <property type="term" value="C:nucleus"/>
    <property type="evidence" value="ECO:0007669"/>
    <property type="project" value="UniProtKB-SubCell"/>
</dbReference>
<organism evidence="7 8">
    <name type="scientific">Morus notabilis</name>
    <dbReference type="NCBI Taxonomy" id="981085"/>
    <lineage>
        <taxon>Eukaryota</taxon>
        <taxon>Viridiplantae</taxon>
        <taxon>Streptophyta</taxon>
        <taxon>Embryophyta</taxon>
        <taxon>Tracheophyta</taxon>
        <taxon>Spermatophyta</taxon>
        <taxon>Magnoliopsida</taxon>
        <taxon>eudicotyledons</taxon>
        <taxon>Gunneridae</taxon>
        <taxon>Pentapetalae</taxon>
        <taxon>rosids</taxon>
        <taxon>fabids</taxon>
        <taxon>Rosales</taxon>
        <taxon>Moraceae</taxon>
        <taxon>Moreae</taxon>
        <taxon>Morus</taxon>
    </lineage>
</organism>
<dbReference type="InterPro" id="IPR057625">
    <property type="entry name" value="TPR1-6-like_ubiquitin"/>
</dbReference>
<dbReference type="InterPro" id="IPR017930">
    <property type="entry name" value="Myb_dom"/>
</dbReference>
<feature type="domain" description="Myb-like" evidence="5">
    <location>
        <begin position="501"/>
        <end position="556"/>
    </location>
</feature>
<dbReference type="AlphaFoldDB" id="W9SWF4"/>
<comment type="subcellular location">
    <subcellularLocation>
        <location evidence="1">Nucleus</location>
    </subcellularLocation>
</comment>
<evidence type="ECO:0000256" key="4">
    <source>
        <dbReference type="SAM" id="MobiDB-lite"/>
    </source>
</evidence>
<keyword evidence="2" id="KW-0238">DNA-binding</keyword>
<feature type="compositionally biased region" description="Basic and acidic residues" evidence="4">
    <location>
        <begin position="84"/>
        <end position="93"/>
    </location>
</feature>
<evidence type="ECO:0000256" key="3">
    <source>
        <dbReference type="ARBA" id="ARBA00023242"/>
    </source>
</evidence>
<evidence type="ECO:0000259" key="5">
    <source>
        <dbReference type="PROSITE" id="PS50090"/>
    </source>
</evidence>
<sequence length="596" mass="67214">MVLQRTSDYRFSGYQVPEVPRACRSTRGRGPTRKSGQNHSFDILASVAGKLLEKYDNSLHSDASIRKNQHYTCDDIVLMKEVDEERLSNEKPLEPGNSSEETNEKQMLTFEINPTSKDLSPSEIMNYDEKLTILDSKNCFGDSPYFSDTIEGKVQGVPSSKLDAELTETRSSISIKDEIITGDLMKLEGEPSKSAGSRNDDAQDSFSKDFKNHCPFTSHITDEQLVSRDDYESCLGLPMGNANRRIKKTSETKDWIGAPDVKDCDYRRTDGKVKEVYDDDEKTCYTQEKCQKIYPFKKRKFFYHDPLPTSNRVFNRDDAFVSPDKRTDGKCYTSAIGVSSSMAAQQVGHNSNECNVKLSIKSFKVPELFIDIPTNATVGSLKRTVMEAMTSILGDGLHVGILVQGKKVRDDNKTLIQTGISQDSNRRSTCLTSQQGSSNVSLRPPMKHLNGFVENNVSAVPTTLSTSTSPESKALVTVPEFGMEALAVVPLRRKLGHHECVQRRIRRPFTVSEVEALVRAVEKLGTGRWRDVKFHAFDNAKHRTYVDLKDKWKTLVHTARISPQQRRGEPVPQELLDRVLAAQAYWLHRQSKHRVD</sequence>
<dbReference type="InterPro" id="IPR029071">
    <property type="entry name" value="Ubiquitin-like_domsf"/>
</dbReference>
<feature type="domain" description="HTH myb-type" evidence="6">
    <location>
        <begin position="502"/>
        <end position="560"/>
    </location>
</feature>
<dbReference type="EMBL" id="KE346220">
    <property type="protein sequence ID" value="EXC30972.1"/>
    <property type="molecule type" value="Genomic_DNA"/>
</dbReference>